<accession>A0A699K6V1</accession>
<comment type="caution">
    <text evidence="2">The sequence shown here is derived from an EMBL/GenBank/DDBJ whole genome shotgun (WGS) entry which is preliminary data.</text>
</comment>
<feature type="non-terminal residue" evidence="2">
    <location>
        <position position="1"/>
    </location>
</feature>
<protein>
    <submittedName>
        <fullName evidence="2">Uncharacterized protein</fullName>
    </submittedName>
</protein>
<organism evidence="2">
    <name type="scientific">Tanacetum cinerariifolium</name>
    <name type="common">Dalmatian daisy</name>
    <name type="synonym">Chrysanthemum cinerariifolium</name>
    <dbReference type="NCBI Taxonomy" id="118510"/>
    <lineage>
        <taxon>Eukaryota</taxon>
        <taxon>Viridiplantae</taxon>
        <taxon>Streptophyta</taxon>
        <taxon>Embryophyta</taxon>
        <taxon>Tracheophyta</taxon>
        <taxon>Spermatophyta</taxon>
        <taxon>Magnoliopsida</taxon>
        <taxon>eudicotyledons</taxon>
        <taxon>Gunneridae</taxon>
        <taxon>Pentapetalae</taxon>
        <taxon>asterids</taxon>
        <taxon>campanulids</taxon>
        <taxon>Asterales</taxon>
        <taxon>Asteraceae</taxon>
        <taxon>Asteroideae</taxon>
        <taxon>Anthemideae</taxon>
        <taxon>Anthemidinae</taxon>
        <taxon>Tanacetum</taxon>
    </lineage>
</organism>
<proteinExistence type="predicted"/>
<evidence type="ECO:0000313" key="2">
    <source>
        <dbReference type="EMBL" id="GFA72059.1"/>
    </source>
</evidence>
<feature type="compositionally biased region" description="Low complexity" evidence="1">
    <location>
        <begin position="30"/>
        <end position="39"/>
    </location>
</feature>
<reference evidence="2" key="1">
    <citation type="journal article" date="2019" name="Sci. Rep.">
        <title>Draft genome of Tanacetum cinerariifolium, the natural source of mosquito coil.</title>
        <authorList>
            <person name="Yamashiro T."/>
            <person name="Shiraishi A."/>
            <person name="Satake H."/>
            <person name="Nakayama K."/>
        </authorList>
    </citation>
    <scope>NUCLEOTIDE SEQUENCE</scope>
</reference>
<feature type="region of interest" description="Disordered" evidence="1">
    <location>
        <begin position="30"/>
        <end position="49"/>
    </location>
</feature>
<name>A0A699K6V1_TANCI</name>
<dbReference type="AlphaFoldDB" id="A0A699K6V1"/>
<evidence type="ECO:0000256" key="1">
    <source>
        <dbReference type="SAM" id="MobiDB-lite"/>
    </source>
</evidence>
<dbReference type="EMBL" id="BKCJ010475259">
    <property type="protein sequence ID" value="GFA72059.1"/>
    <property type="molecule type" value="Genomic_DNA"/>
</dbReference>
<sequence>QGASQDFQMLASMLSSSGLICSSGGSDGESGLDLLQDDGANYDKSSGYR</sequence>
<gene>
    <name evidence="2" type="ORF">Tci_644031</name>
</gene>